<dbReference type="PANTHER" id="PTHR43214">
    <property type="entry name" value="TWO-COMPONENT RESPONSE REGULATOR"/>
    <property type="match status" value="1"/>
</dbReference>
<evidence type="ECO:0000259" key="5">
    <source>
        <dbReference type="PROSITE" id="PS50110"/>
    </source>
</evidence>
<dbReference type="Pfam" id="PF00072">
    <property type="entry name" value="Response_reg"/>
    <property type="match status" value="1"/>
</dbReference>
<dbReference type="SUPFAM" id="SSF52172">
    <property type="entry name" value="CheY-like"/>
    <property type="match status" value="1"/>
</dbReference>
<gene>
    <name evidence="6" type="ORF">J2853_009224</name>
</gene>
<sequence>MTLTDPDERRIRVMLADDHTLFRDGLAELIQTDPAFEVVGQAADGDKIIELVPIMRPDIVIVDVEMPGPGARAVVSTLRRVCPEATVIVLTMHQNARIVQELLDCGAAAYLVKNIARDQLIAALHAVHQSPRNILLSVSRETLGHGEPAAGDRPLSAREMEVLRLTADAYSNSQIATRLGITEATVKRHLSNIYAKLGAVSRVDSVRKAMAARLINPAIDSGRNGGRPG</sequence>
<keyword evidence="1 3" id="KW-0597">Phosphoprotein</keyword>
<name>A0ABT9QTC6_9ACTN</name>
<dbReference type="Proteomes" id="UP001225356">
    <property type="component" value="Unassembled WGS sequence"/>
</dbReference>
<evidence type="ECO:0000259" key="4">
    <source>
        <dbReference type="PROSITE" id="PS50043"/>
    </source>
</evidence>
<feature type="modified residue" description="4-aspartylphosphate" evidence="3">
    <location>
        <position position="63"/>
    </location>
</feature>
<evidence type="ECO:0000256" key="3">
    <source>
        <dbReference type="PROSITE-ProRule" id="PRU00169"/>
    </source>
</evidence>
<dbReference type="CDD" id="cd06170">
    <property type="entry name" value="LuxR_C_like"/>
    <property type="match status" value="1"/>
</dbReference>
<evidence type="ECO:0000256" key="2">
    <source>
        <dbReference type="ARBA" id="ARBA00023125"/>
    </source>
</evidence>
<accession>A0ABT9QTC6</accession>
<proteinExistence type="predicted"/>
<protein>
    <submittedName>
        <fullName evidence="6">DNA-binding NarL/FixJ family response regulator</fullName>
    </submittedName>
</protein>
<evidence type="ECO:0000256" key="1">
    <source>
        <dbReference type="ARBA" id="ARBA00022553"/>
    </source>
</evidence>
<dbReference type="PROSITE" id="PS50043">
    <property type="entry name" value="HTH_LUXR_2"/>
    <property type="match status" value="1"/>
</dbReference>
<evidence type="ECO:0000313" key="6">
    <source>
        <dbReference type="EMBL" id="MDP9850013.1"/>
    </source>
</evidence>
<keyword evidence="7" id="KW-1185">Reference proteome</keyword>
<comment type="caution">
    <text evidence="6">The sequence shown here is derived from an EMBL/GenBank/DDBJ whole genome shotgun (WGS) entry which is preliminary data.</text>
</comment>
<reference evidence="6 7" key="1">
    <citation type="submission" date="2023-07" db="EMBL/GenBank/DDBJ databases">
        <title>Sequencing the genomes of 1000 actinobacteria strains.</title>
        <authorList>
            <person name="Klenk H.-P."/>
        </authorList>
    </citation>
    <scope>NUCLEOTIDE SEQUENCE [LARGE SCALE GENOMIC DNA]</scope>
    <source>
        <strain evidence="6 7">DSM 46740</strain>
    </source>
</reference>
<dbReference type="InterPro" id="IPR016032">
    <property type="entry name" value="Sig_transdc_resp-reg_C-effctor"/>
</dbReference>
<dbReference type="SMART" id="SM00448">
    <property type="entry name" value="REC"/>
    <property type="match status" value="1"/>
</dbReference>
<dbReference type="GO" id="GO:0003677">
    <property type="term" value="F:DNA binding"/>
    <property type="evidence" value="ECO:0007669"/>
    <property type="project" value="UniProtKB-KW"/>
</dbReference>
<dbReference type="Pfam" id="PF00196">
    <property type="entry name" value="GerE"/>
    <property type="match status" value="1"/>
</dbReference>
<dbReference type="Gene3D" id="3.40.50.2300">
    <property type="match status" value="1"/>
</dbReference>
<feature type="domain" description="Response regulatory" evidence="5">
    <location>
        <begin position="12"/>
        <end position="128"/>
    </location>
</feature>
<dbReference type="PRINTS" id="PR00038">
    <property type="entry name" value="HTHLUXR"/>
</dbReference>
<dbReference type="InterPro" id="IPR058245">
    <property type="entry name" value="NreC/VraR/RcsB-like_REC"/>
</dbReference>
<dbReference type="InterPro" id="IPR001789">
    <property type="entry name" value="Sig_transdc_resp-reg_receiver"/>
</dbReference>
<feature type="domain" description="HTH luxR-type" evidence="4">
    <location>
        <begin position="148"/>
        <end position="213"/>
    </location>
</feature>
<dbReference type="InterPro" id="IPR000792">
    <property type="entry name" value="Tscrpt_reg_LuxR_C"/>
</dbReference>
<dbReference type="InterPro" id="IPR011006">
    <property type="entry name" value="CheY-like_superfamily"/>
</dbReference>
<organism evidence="6 7">
    <name type="scientific">Streptosporangium lutulentum</name>
    <dbReference type="NCBI Taxonomy" id="1461250"/>
    <lineage>
        <taxon>Bacteria</taxon>
        <taxon>Bacillati</taxon>
        <taxon>Actinomycetota</taxon>
        <taxon>Actinomycetes</taxon>
        <taxon>Streptosporangiales</taxon>
        <taxon>Streptosporangiaceae</taxon>
        <taxon>Streptosporangium</taxon>
    </lineage>
</organism>
<dbReference type="CDD" id="cd17535">
    <property type="entry name" value="REC_NarL-like"/>
    <property type="match status" value="1"/>
</dbReference>
<dbReference type="PANTHER" id="PTHR43214:SF42">
    <property type="entry name" value="TRANSCRIPTIONAL REGULATORY PROTEIN DESR"/>
    <property type="match status" value="1"/>
</dbReference>
<keyword evidence="2 6" id="KW-0238">DNA-binding</keyword>
<dbReference type="SUPFAM" id="SSF46894">
    <property type="entry name" value="C-terminal effector domain of the bipartite response regulators"/>
    <property type="match status" value="1"/>
</dbReference>
<dbReference type="RefSeq" id="WP_307568170.1">
    <property type="nucleotide sequence ID" value="NZ_JAUSQU010000001.1"/>
</dbReference>
<dbReference type="EMBL" id="JAUSQU010000001">
    <property type="protein sequence ID" value="MDP9850013.1"/>
    <property type="molecule type" value="Genomic_DNA"/>
</dbReference>
<dbReference type="InterPro" id="IPR039420">
    <property type="entry name" value="WalR-like"/>
</dbReference>
<dbReference type="PROSITE" id="PS50110">
    <property type="entry name" value="RESPONSE_REGULATORY"/>
    <property type="match status" value="1"/>
</dbReference>
<evidence type="ECO:0000313" key="7">
    <source>
        <dbReference type="Proteomes" id="UP001225356"/>
    </source>
</evidence>
<dbReference type="SMART" id="SM00421">
    <property type="entry name" value="HTH_LUXR"/>
    <property type="match status" value="1"/>
</dbReference>